<name>A0A140X733_9ARAC</name>
<keyword evidence="1" id="KW-0812">Transmembrane</keyword>
<accession>A0A140X733</accession>
<dbReference type="GeneID" id="27218044"/>
<evidence type="ECO:0000256" key="1">
    <source>
        <dbReference type="SAM" id="Phobius"/>
    </source>
</evidence>
<evidence type="ECO:0000313" key="2">
    <source>
        <dbReference type="EMBL" id="AIG60118.1"/>
    </source>
</evidence>
<dbReference type="EMBL" id="KJ534551">
    <property type="protein sequence ID" value="AIG60118.1"/>
    <property type="molecule type" value="Genomic_DNA"/>
</dbReference>
<proteinExistence type="predicted"/>
<reference evidence="2" key="1">
    <citation type="submission" date="2014-03" db="EMBL/GenBank/DDBJ databases">
        <title>Complete mitochondrial genome of Oligolophus tienmushanensis.</title>
        <authorList>
            <person name="Choi E.H."/>
            <person name="Ryu S.H."/>
            <person name="Hwang U.W."/>
        </authorList>
    </citation>
    <scope>NUCLEOTIDE SEQUENCE</scope>
</reference>
<keyword evidence="1" id="KW-0472">Membrane</keyword>
<feature type="transmembrane region" description="Helical" evidence="1">
    <location>
        <begin position="79"/>
        <end position="97"/>
    </location>
</feature>
<dbReference type="AlphaFoldDB" id="A0A140X733"/>
<organism evidence="2">
    <name type="scientific">Oligolophus tienmushanensis</name>
    <dbReference type="NCBI Taxonomy" id="1508515"/>
    <lineage>
        <taxon>Eukaryota</taxon>
        <taxon>Metazoa</taxon>
        <taxon>Ecdysozoa</taxon>
        <taxon>Arthropoda</taxon>
        <taxon>Chelicerata</taxon>
        <taxon>Arachnida</taxon>
        <taxon>Opiliones</taxon>
        <taxon>Palpatores</taxon>
        <taxon>Phalangioidea</taxon>
        <taxon>Phalangiidae</taxon>
        <taxon>Oligolophus</taxon>
    </lineage>
</organism>
<keyword evidence="1" id="KW-1133">Transmembrane helix</keyword>
<feature type="transmembrane region" description="Helical" evidence="1">
    <location>
        <begin position="12"/>
        <end position="39"/>
    </location>
</feature>
<feature type="transmembrane region" description="Helical" evidence="1">
    <location>
        <begin position="45"/>
        <end position="67"/>
    </location>
</feature>
<gene>
    <name evidence="2" type="primary">ND6</name>
</gene>
<dbReference type="CTD" id="4541"/>
<feature type="transmembrane region" description="Helical" evidence="1">
    <location>
        <begin position="117"/>
        <end position="137"/>
    </location>
</feature>
<keyword evidence="2" id="KW-0496">Mitochondrion</keyword>
<protein>
    <submittedName>
        <fullName evidence="2">NADH dehydrogenase subunit 6</fullName>
    </submittedName>
</protein>
<dbReference type="RefSeq" id="YP_009245637.1">
    <property type="nucleotide sequence ID" value="NC_029887.1"/>
</dbReference>
<sequence>MSLMIINTLLMLSAYTIHPLVIIMSLIICTSVMSINVFYLTKISLFSYMIMLVILGGLIILFIYMASLAPNEPIHSKKMNLIIMMSMATSIIMMAFSYKLPYHNNKALEISMLMNNISLITIAASYLFITLVVVVNITKISKGPLRSNF</sequence>
<geneLocation type="mitochondrion" evidence="2"/>